<keyword evidence="5 12" id="KW-0863">Zinc-finger</keyword>
<keyword evidence="16" id="KW-1185">Reference proteome</keyword>
<feature type="region of interest" description="Disordered" evidence="13">
    <location>
        <begin position="1"/>
        <end position="154"/>
    </location>
</feature>
<evidence type="ECO:0000256" key="8">
    <source>
        <dbReference type="ARBA" id="ARBA00023187"/>
    </source>
</evidence>
<evidence type="ECO:0000256" key="1">
    <source>
        <dbReference type="ARBA" id="ARBA00004123"/>
    </source>
</evidence>
<evidence type="ECO:0000256" key="7">
    <source>
        <dbReference type="ARBA" id="ARBA00023125"/>
    </source>
</evidence>
<dbReference type="GeneTree" id="ENSGT00530000068748"/>
<dbReference type="InterPro" id="IPR034736">
    <property type="entry name" value="ZF_C2H2_AKAP95"/>
</dbReference>
<evidence type="ECO:0000256" key="13">
    <source>
        <dbReference type="SAM" id="MobiDB-lite"/>
    </source>
</evidence>
<sequence length="463" mass="52072">MNRHNVETFQAQARSKGATSGFNKMPTTRVPQDFIDAMKRISGGQPDMAANTQAAQKASSSVDKWKSSFKPIGDEDEDSQDKSSTEKTGLYDPYNPLSSDSEPEMPPDQDHKLSPPTEDNSVERQCLTSARDCPEGRHWGSTYSKPGSGPLDRGEFGTGTRPIEIPGLSAGIRKHEQQIYSPEAESLNCSSFGSLSEVLGQRGGTPDRCIHSSSTQQFPVPYGQRTNGEETITVPGYKMETIRLSPPRSQDYQHQVGYMKKGRDQDLPSTKVTRNMRQTVTLEKTPITCDLCEVELANGQELQDHLDSKCHWDTLEHIQQNNKYDDVMIAFLQEVMLYKSHYCSQAVEDNALQTLQENNHMTKVEMFHCAACKVYISTSVAEVQAHITSEEHLSRTKVMLLSYKCNNTDVFSLNILFVYCDCLTFPKEFEVHRRHACLSKAEAMMKELKPQFEHFLKGGSPFE</sequence>
<comment type="subcellular location">
    <subcellularLocation>
        <location evidence="1">Nucleus</location>
    </subcellularLocation>
</comment>
<feature type="compositionally biased region" description="Polar residues" evidence="13">
    <location>
        <begin position="7"/>
        <end position="30"/>
    </location>
</feature>
<accession>A0AAX7U8J3</accession>
<dbReference type="Ensembl" id="ENSACLT00000045205.1">
    <property type="protein sequence ID" value="ENSACLP00000065190.1"/>
    <property type="gene ID" value="ENSACLG00000032364.1"/>
</dbReference>
<reference evidence="15" key="4">
    <citation type="submission" date="2025-09" db="UniProtKB">
        <authorList>
            <consortium name="Ensembl"/>
        </authorList>
    </citation>
    <scope>IDENTIFICATION</scope>
</reference>
<dbReference type="PROSITE" id="PS51799">
    <property type="entry name" value="ZF_C2H2_AKAP95"/>
    <property type="match status" value="1"/>
</dbReference>
<evidence type="ECO:0000259" key="14">
    <source>
        <dbReference type="PROSITE" id="PS51799"/>
    </source>
</evidence>
<dbReference type="SMART" id="SM00451">
    <property type="entry name" value="ZnF_U1"/>
    <property type="match status" value="2"/>
</dbReference>
<keyword evidence="4" id="KW-0677">Repeat</keyword>
<dbReference type="GO" id="GO:0044609">
    <property type="term" value="C:DBIRD complex"/>
    <property type="evidence" value="ECO:0007669"/>
    <property type="project" value="TreeGrafter"/>
</dbReference>
<dbReference type="GO" id="GO:0008380">
    <property type="term" value="P:RNA splicing"/>
    <property type="evidence" value="ECO:0007669"/>
    <property type="project" value="UniProtKB-KW"/>
</dbReference>
<feature type="domain" description="C2H2 AKAP95-type" evidence="14">
    <location>
        <begin position="369"/>
        <end position="392"/>
    </location>
</feature>
<dbReference type="GO" id="GO:0032784">
    <property type="term" value="P:regulation of DNA-templated transcription elongation"/>
    <property type="evidence" value="ECO:0007669"/>
    <property type="project" value="TreeGrafter"/>
</dbReference>
<evidence type="ECO:0000256" key="3">
    <source>
        <dbReference type="ARBA" id="ARBA00022723"/>
    </source>
</evidence>
<dbReference type="Pfam" id="PF04988">
    <property type="entry name" value="AKAP95"/>
    <property type="match status" value="1"/>
</dbReference>
<keyword evidence="3" id="KW-0479">Metal-binding</keyword>
<evidence type="ECO:0000256" key="2">
    <source>
        <dbReference type="ARBA" id="ARBA00022664"/>
    </source>
</evidence>
<feature type="region of interest" description="Disordered" evidence="13">
    <location>
        <begin position="206"/>
        <end position="229"/>
    </location>
</feature>
<evidence type="ECO:0000256" key="10">
    <source>
        <dbReference type="ARBA" id="ARBA00040207"/>
    </source>
</evidence>
<evidence type="ECO:0000256" key="11">
    <source>
        <dbReference type="ARBA" id="ARBA00043254"/>
    </source>
</evidence>
<protein>
    <recommendedName>
        <fullName evidence="10">DBIRD complex subunit ZNF326</fullName>
    </recommendedName>
    <alternativeName>
        <fullName evidence="11">Zinc finger protein 326</fullName>
    </alternativeName>
</protein>
<reference evidence="15" key="3">
    <citation type="submission" date="2025-08" db="UniProtKB">
        <authorList>
            <consortium name="Ensembl"/>
        </authorList>
    </citation>
    <scope>IDENTIFICATION</scope>
</reference>
<dbReference type="InterPro" id="IPR007071">
    <property type="entry name" value="AKAP95"/>
</dbReference>
<evidence type="ECO:0000256" key="5">
    <source>
        <dbReference type="ARBA" id="ARBA00022771"/>
    </source>
</evidence>
<keyword evidence="8" id="KW-0508">mRNA splicing</keyword>
<dbReference type="GO" id="GO:0006397">
    <property type="term" value="P:mRNA processing"/>
    <property type="evidence" value="ECO:0007669"/>
    <property type="project" value="UniProtKB-KW"/>
</dbReference>
<name>A0AAX7U8J3_ASTCA</name>
<dbReference type="PANTHER" id="PTHR12190:SF1">
    <property type="entry name" value="DBIRD COMPLEX SUBUNIT ZNF326"/>
    <property type="match status" value="1"/>
</dbReference>
<keyword evidence="9" id="KW-0539">Nucleus</keyword>
<feature type="compositionally biased region" description="Polar residues" evidence="13">
    <location>
        <begin position="211"/>
        <end position="229"/>
    </location>
</feature>
<keyword evidence="7" id="KW-0238">DNA-binding</keyword>
<evidence type="ECO:0000256" key="4">
    <source>
        <dbReference type="ARBA" id="ARBA00022737"/>
    </source>
</evidence>
<dbReference type="GO" id="GO:0003677">
    <property type="term" value="F:DNA binding"/>
    <property type="evidence" value="ECO:0007669"/>
    <property type="project" value="UniProtKB-KW"/>
</dbReference>
<comment type="similarity">
    <text evidence="12">Belongs to the AKAP95 family.</text>
</comment>
<evidence type="ECO:0000256" key="9">
    <source>
        <dbReference type="ARBA" id="ARBA00023242"/>
    </source>
</evidence>
<dbReference type="InterPro" id="IPR003604">
    <property type="entry name" value="Matrin/U1-like-C_Znf_C2H2"/>
</dbReference>
<evidence type="ECO:0000256" key="6">
    <source>
        <dbReference type="ARBA" id="ARBA00022833"/>
    </source>
</evidence>
<feature type="compositionally biased region" description="Polar residues" evidence="13">
    <location>
        <begin position="50"/>
        <end position="62"/>
    </location>
</feature>
<keyword evidence="6" id="KW-0862">Zinc</keyword>
<dbReference type="GO" id="GO:0008270">
    <property type="term" value="F:zinc ion binding"/>
    <property type="evidence" value="ECO:0007669"/>
    <property type="project" value="UniProtKB-KW"/>
</dbReference>
<dbReference type="AlphaFoldDB" id="A0AAX7U8J3"/>
<evidence type="ECO:0000313" key="15">
    <source>
        <dbReference type="Ensembl" id="ENSACLP00000065190.1"/>
    </source>
</evidence>
<reference evidence="15 16" key="1">
    <citation type="submission" date="2018-05" db="EMBL/GenBank/DDBJ databases">
        <authorList>
            <person name="Datahose"/>
        </authorList>
    </citation>
    <scope>NUCLEOTIDE SEQUENCE</scope>
</reference>
<dbReference type="GO" id="GO:0005634">
    <property type="term" value="C:nucleus"/>
    <property type="evidence" value="ECO:0007669"/>
    <property type="project" value="UniProtKB-SubCell"/>
</dbReference>
<reference evidence="16" key="2">
    <citation type="submission" date="2023-03" db="EMBL/GenBank/DDBJ databases">
        <authorList>
            <consortium name="Wellcome Sanger Institute Data Sharing"/>
        </authorList>
    </citation>
    <scope>NUCLEOTIDE SEQUENCE [LARGE SCALE GENOMIC DNA]</scope>
</reference>
<dbReference type="PANTHER" id="PTHR12190">
    <property type="entry name" value="A-KINASE ANCHOR PROTEIN AKAP 8"/>
    <property type="match status" value="1"/>
</dbReference>
<evidence type="ECO:0000313" key="16">
    <source>
        <dbReference type="Proteomes" id="UP000265100"/>
    </source>
</evidence>
<organism evidence="15 16">
    <name type="scientific">Astatotilapia calliptera</name>
    <name type="common">Eastern happy</name>
    <name type="synonym">Chromis callipterus</name>
    <dbReference type="NCBI Taxonomy" id="8154"/>
    <lineage>
        <taxon>Eukaryota</taxon>
        <taxon>Metazoa</taxon>
        <taxon>Chordata</taxon>
        <taxon>Craniata</taxon>
        <taxon>Vertebrata</taxon>
        <taxon>Euteleostomi</taxon>
        <taxon>Actinopterygii</taxon>
        <taxon>Neopterygii</taxon>
        <taxon>Teleostei</taxon>
        <taxon>Neoteleostei</taxon>
        <taxon>Acanthomorphata</taxon>
        <taxon>Ovalentaria</taxon>
        <taxon>Cichlomorphae</taxon>
        <taxon>Cichliformes</taxon>
        <taxon>Cichlidae</taxon>
        <taxon>African cichlids</taxon>
        <taxon>Pseudocrenilabrinae</taxon>
        <taxon>Haplochromini</taxon>
        <taxon>Astatotilapia</taxon>
    </lineage>
</organism>
<evidence type="ECO:0000256" key="12">
    <source>
        <dbReference type="PROSITE-ProRule" id="PRU01140"/>
    </source>
</evidence>
<proteinExistence type="inferred from homology"/>
<keyword evidence="2" id="KW-0507">mRNA processing</keyword>
<dbReference type="Proteomes" id="UP000265100">
    <property type="component" value="Chromosome 18"/>
</dbReference>